<dbReference type="InterPro" id="IPR002347">
    <property type="entry name" value="SDR_fam"/>
</dbReference>
<dbReference type="SUPFAM" id="SSF51735">
    <property type="entry name" value="NAD(P)-binding Rossmann-fold domains"/>
    <property type="match status" value="1"/>
</dbReference>
<protein>
    <submittedName>
        <fullName evidence="3">SDR family oxidoreductase</fullName>
    </submittedName>
</protein>
<dbReference type="PRINTS" id="PR00081">
    <property type="entry name" value="GDHRDH"/>
</dbReference>
<comment type="similarity">
    <text evidence="1">Belongs to the short-chain dehydrogenases/reductases (SDR) family.</text>
</comment>
<sequence length="253" mass="26735">MKIAIVTGASSGIGQGAAIEIARRGTGVILTYGKNQQGALETTAAIEREGGTAVALPLDVGETGTFAAFRDTVAAVLRETWRRDTFDYLVNNAGFAQTSLIEDTTEETFDRLMRVLLKGPYFLTQRLLPLMADGGAIVNTSSSSATATAGLEPGYSVYASMKGGLDVLTRYMAKEFSARRIRVNAVSPGSTRTRIADDAFTRFPEVVPALAAKTALGRVGEPHDIGAVIATLASDDSRWVTAQNIEVSGGLNL</sequence>
<proteinExistence type="inferred from homology"/>
<keyword evidence="2" id="KW-0560">Oxidoreductase</keyword>
<evidence type="ECO:0000313" key="4">
    <source>
        <dbReference type="Proteomes" id="UP001501423"/>
    </source>
</evidence>
<keyword evidence="4" id="KW-1185">Reference proteome</keyword>
<organism evidence="3 4">
    <name type="scientific">Streptomyces erythrogriseus</name>
    <dbReference type="NCBI Taxonomy" id="284027"/>
    <lineage>
        <taxon>Bacteria</taxon>
        <taxon>Bacillati</taxon>
        <taxon>Actinomycetota</taxon>
        <taxon>Actinomycetes</taxon>
        <taxon>Kitasatosporales</taxon>
        <taxon>Streptomycetaceae</taxon>
        <taxon>Streptomyces</taxon>
        <taxon>Streptomyces griseoincarnatus group</taxon>
    </lineage>
</organism>
<dbReference type="Proteomes" id="UP001501423">
    <property type="component" value="Unassembled WGS sequence"/>
</dbReference>
<dbReference type="RefSeq" id="WP_346087040.1">
    <property type="nucleotide sequence ID" value="NZ_BAAAVA010000001.1"/>
</dbReference>
<dbReference type="EMBL" id="BAAAVA010000001">
    <property type="protein sequence ID" value="GAA2905950.1"/>
    <property type="molecule type" value="Genomic_DNA"/>
</dbReference>
<dbReference type="PANTHER" id="PTHR43639:SF1">
    <property type="entry name" value="SHORT-CHAIN DEHYDROGENASE_REDUCTASE FAMILY PROTEIN"/>
    <property type="match status" value="1"/>
</dbReference>
<comment type="caution">
    <text evidence="3">The sequence shown here is derived from an EMBL/GenBank/DDBJ whole genome shotgun (WGS) entry which is preliminary data.</text>
</comment>
<dbReference type="PRINTS" id="PR00080">
    <property type="entry name" value="SDRFAMILY"/>
</dbReference>
<gene>
    <name evidence="3" type="ORF">GCM10010478_00440</name>
</gene>
<reference evidence="3 4" key="1">
    <citation type="journal article" date="2019" name="Int. J. Syst. Evol. Microbiol.">
        <title>The Global Catalogue of Microorganisms (GCM) 10K type strain sequencing project: providing services to taxonomists for standard genome sequencing and annotation.</title>
        <authorList>
            <consortium name="The Broad Institute Genomics Platform"/>
            <consortium name="The Broad Institute Genome Sequencing Center for Infectious Disease"/>
            <person name="Wu L."/>
            <person name="Ma J."/>
        </authorList>
    </citation>
    <scope>NUCLEOTIDE SEQUENCE [LARGE SCALE GENOMIC DNA]</scope>
    <source>
        <strain evidence="3 4">JCM 9650</strain>
    </source>
</reference>
<accession>A0ABN3WAW9</accession>
<evidence type="ECO:0000256" key="2">
    <source>
        <dbReference type="ARBA" id="ARBA00023002"/>
    </source>
</evidence>
<evidence type="ECO:0000256" key="1">
    <source>
        <dbReference type="ARBA" id="ARBA00006484"/>
    </source>
</evidence>
<evidence type="ECO:0000313" key="3">
    <source>
        <dbReference type="EMBL" id="GAA2905950.1"/>
    </source>
</evidence>
<dbReference type="InterPro" id="IPR036291">
    <property type="entry name" value="NAD(P)-bd_dom_sf"/>
</dbReference>
<name>A0ABN3WAW9_9ACTN</name>
<dbReference type="Gene3D" id="3.40.50.720">
    <property type="entry name" value="NAD(P)-binding Rossmann-like Domain"/>
    <property type="match status" value="1"/>
</dbReference>
<dbReference type="PANTHER" id="PTHR43639">
    <property type="entry name" value="OXIDOREDUCTASE, SHORT-CHAIN DEHYDROGENASE/REDUCTASE FAMILY (AFU_ORTHOLOGUE AFUA_5G02870)"/>
    <property type="match status" value="1"/>
</dbReference>
<dbReference type="Pfam" id="PF13561">
    <property type="entry name" value="adh_short_C2"/>
    <property type="match status" value="1"/>
</dbReference>